<dbReference type="RefSeq" id="WP_157564495.1">
    <property type="nucleotide sequence ID" value="NZ_WQKZ01000002.1"/>
</dbReference>
<organism evidence="2 3">
    <name type="scientific">Hymenobacter ginkgonis</name>
    <dbReference type="NCBI Taxonomy" id="2682976"/>
    <lineage>
        <taxon>Bacteria</taxon>
        <taxon>Pseudomonadati</taxon>
        <taxon>Bacteroidota</taxon>
        <taxon>Cytophagia</taxon>
        <taxon>Cytophagales</taxon>
        <taxon>Hymenobacteraceae</taxon>
        <taxon>Hymenobacter</taxon>
    </lineage>
</organism>
<comment type="caution">
    <text evidence="2">The sequence shown here is derived from an EMBL/GenBank/DDBJ whole genome shotgun (WGS) entry which is preliminary data.</text>
</comment>
<dbReference type="Gene3D" id="3.40.50.880">
    <property type="match status" value="1"/>
</dbReference>
<gene>
    <name evidence="2" type="ORF">GO988_09315</name>
</gene>
<dbReference type="AlphaFoldDB" id="A0A7K1TEE8"/>
<dbReference type="Proteomes" id="UP000441336">
    <property type="component" value="Unassembled WGS sequence"/>
</dbReference>
<reference evidence="2 3" key="1">
    <citation type="submission" date="2019-12" db="EMBL/GenBank/DDBJ databases">
        <title>Hymenobacter sp. HMF4947 Genome sequencing and assembly.</title>
        <authorList>
            <person name="Kang H."/>
            <person name="Cha I."/>
            <person name="Kim H."/>
            <person name="Joh K."/>
        </authorList>
    </citation>
    <scope>NUCLEOTIDE SEQUENCE [LARGE SCALE GENOMIC DNA]</scope>
    <source>
        <strain evidence="2 3">HMF4947</strain>
    </source>
</reference>
<evidence type="ECO:0000256" key="1">
    <source>
        <dbReference type="SAM" id="Phobius"/>
    </source>
</evidence>
<keyword evidence="1" id="KW-1133">Transmembrane helix</keyword>
<protein>
    <submittedName>
        <fullName evidence="2">Uncharacterized protein</fullName>
    </submittedName>
</protein>
<dbReference type="EMBL" id="WQKZ01000002">
    <property type="protein sequence ID" value="MVN76521.1"/>
    <property type="molecule type" value="Genomic_DNA"/>
</dbReference>
<sequence>MSDSLLFCVFLTGSLLLGAGLLVAAWRRPDQRRRGLRLLASVAAPLALWLTAYPPSRSVPAARAEAIVLTPGYSPDSLRQLRRRLGIGTPVWSYQVAAPAGAKVLPALLSLAEQRPALRRVHLLGQGVPAADLPALGQVAVVAHAGPAPFGFRDAAWAKQVALGQYFTLEGAVALPPGAAPGWVSLHAAGAGRDSVRVPAGGGPFRLRYQPRAAGLTIYQLQLRQAGRVVATEPVPLAVMPVRQPAVLLLASVPSFEFKFLKNSLAATGRAVGARTTVSRGLVQTEFLNQPTQALDHLTPPLLSRYAVVVADAASLAALPPAEGQTLRQAVQQGRLGLVLLADPTPLPAALPGRASFVVQPLPVVGATPQPLAWPDAPVPVRALLPAHLRASAELQPLITGPGAAVVAAGRRFGLGTVVVSVVPETFRWSLQGQAAAYTSFWSQLLTAATPPPAATATWQVLAPWPRPGVPLALRLAGGPAAVLPTVRPLAGGAAVQLPLAQDPRLPEWRTAQYWPATAGWHQVQGPGAVTHSFYVFEPANWRGPELTERTQALAARPTPLLGVGGRAAVRQPWPAGWFFGLFLLAAGFLWLEEKL</sequence>
<keyword evidence="3" id="KW-1185">Reference proteome</keyword>
<accession>A0A7K1TEE8</accession>
<evidence type="ECO:0000313" key="3">
    <source>
        <dbReference type="Proteomes" id="UP000441336"/>
    </source>
</evidence>
<keyword evidence="1" id="KW-0472">Membrane</keyword>
<proteinExistence type="predicted"/>
<feature type="transmembrane region" description="Helical" evidence="1">
    <location>
        <begin position="574"/>
        <end position="592"/>
    </location>
</feature>
<dbReference type="SUPFAM" id="SSF52317">
    <property type="entry name" value="Class I glutamine amidotransferase-like"/>
    <property type="match status" value="1"/>
</dbReference>
<name>A0A7K1TEE8_9BACT</name>
<keyword evidence="1" id="KW-0812">Transmembrane</keyword>
<dbReference type="InterPro" id="IPR029062">
    <property type="entry name" value="Class_I_gatase-like"/>
</dbReference>
<evidence type="ECO:0000313" key="2">
    <source>
        <dbReference type="EMBL" id="MVN76521.1"/>
    </source>
</evidence>